<evidence type="ECO:0000256" key="9">
    <source>
        <dbReference type="ARBA" id="ARBA00022989"/>
    </source>
</evidence>
<reference evidence="15" key="2">
    <citation type="journal article" date="2021" name="Genome Biol. Evol.">
        <title>Developing a high-quality reference genome for a parasitic bivalve with doubly uniparental inheritance (Bivalvia: Unionida).</title>
        <authorList>
            <person name="Smith C.H."/>
        </authorList>
    </citation>
    <scope>NUCLEOTIDE SEQUENCE</scope>
    <source>
        <strain evidence="15">CHS0354</strain>
        <tissue evidence="15">Mantle</tissue>
    </source>
</reference>
<dbReference type="GO" id="GO:0072659">
    <property type="term" value="P:protein localization to plasma membrane"/>
    <property type="evidence" value="ECO:0007669"/>
    <property type="project" value="UniProtKB-ARBA"/>
</dbReference>
<sequence length="295" mass="32931">MCKMASGGSSGSAVNLVLKYFLFFLNFFICIVCAGVMSLMAWLIAEKGQVIDIFLKFILCPTCIICLVAAVATVVSFFGWFGALREVIVCLKIYRWIISFFLLIVVGGVIFIFVLVYVPDVKKQTNIYPEDALKAAIPQYREDEDTQNLIDGFQQLIGCCGMSSSEEGYKDWNANIYFNCSSQNKGGEACSVPYSCCKAPTQNSILNYACGKDMLNRTKDDAVLQKTIYARGCFKGLTDIMEQNVIVFGGIMLGIILPQILLIGFSQRLETQIRIQLIRQKKSVDYQRAPALPHR</sequence>
<feature type="transmembrane region" description="Helical" evidence="14">
    <location>
        <begin position="93"/>
        <end position="118"/>
    </location>
</feature>
<dbReference type="InterPro" id="IPR008952">
    <property type="entry name" value="Tetraspanin_EC2_sf"/>
</dbReference>
<evidence type="ECO:0000256" key="1">
    <source>
        <dbReference type="ARBA" id="ARBA00004496"/>
    </source>
</evidence>
<keyword evidence="6" id="KW-0963">Cytoplasm</keyword>
<dbReference type="AlphaFoldDB" id="A0AAE0W5Q0"/>
<evidence type="ECO:0000313" key="15">
    <source>
        <dbReference type="EMBL" id="KAK3603043.1"/>
    </source>
</evidence>
<evidence type="ECO:0000256" key="10">
    <source>
        <dbReference type="ARBA" id="ARBA00023136"/>
    </source>
</evidence>
<evidence type="ECO:0000256" key="5">
    <source>
        <dbReference type="ARBA" id="ARBA00022475"/>
    </source>
</evidence>
<dbReference type="PANTHER" id="PTHR19282">
    <property type="entry name" value="TETRASPANIN"/>
    <property type="match status" value="1"/>
</dbReference>
<feature type="disulfide bond" evidence="13">
    <location>
        <begin position="160"/>
        <end position="180"/>
    </location>
</feature>
<dbReference type="PANTHER" id="PTHR19282:SF431">
    <property type="entry name" value="TETRASPANIN 26A, ISOFORM B-RELATED"/>
    <property type="match status" value="1"/>
</dbReference>
<evidence type="ECO:0000313" key="16">
    <source>
        <dbReference type="Proteomes" id="UP001195483"/>
    </source>
</evidence>
<keyword evidence="9 14" id="KW-1133">Transmembrane helix</keyword>
<evidence type="ECO:0000256" key="3">
    <source>
        <dbReference type="ARBA" id="ARBA00004651"/>
    </source>
</evidence>
<dbReference type="Proteomes" id="UP001195483">
    <property type="component" value="Unassembled WGS sequence"/>
</dbReference>
<dbReference type="Gene3D" id="1.10.1450.10">
    <property type="entry name" value="Tetraspanin"/>
    <property type="match status" value="1"/>
</dbReference>
<feature type="disulfide bond" evidence="13">
    <location>
        <begin position="159"/>
        <end position="196"/>
    </location>
</feature>
<dbReference type="InterPro" id="IPR000301">
    <property type="entry name" value="Tetraspanin_animals"/>
</dbReference>
<keyword evidence="16" id="KW-1185">Reference proteome</keyword>
<dbReference type="GO" id="GO:0046930">
    <property type="term" value="C:pore complex"/>
    <property type="evidence" value="ECO:0007669"/>
    <property type="project" value="UniProtKB-ARBA"/>
</dbReference>
<evidence type="ECO:0000256" key="14">
    <source>
        <dbReference type="RuleBase" id="RU361218"/>
    </source>
</evidence>
<keyword evidence="10 14" id="KW-0472">Membrane</keyword>
<organism evidence="15 16">
    <name type="scientific">Potamilus streckersoni</name>
    <dbReference type="NCBI Taxonomy" id="2493646"/>
    <lineage>
        <taxon>Eukaryota</taxon>
        <taxon>Metazoa</taxon>
        <taxon>Spiralia</taxon>
        <taxon>Lophotrochozoa</taxon>
        <taxon>Mollusca</taxon>
        <taxon>Bivalvia</taxon>
        <taxon>Autobranchia</taxon>
        <taxon>Heteroconchia</taxon>
        <taxon>Palaeoheterodonta</taxon>
        <taxon>Unionida</taxon>
        <taxon>Unionoidea</taxon>
        <taxon>Unionidae</taxon>
        <taxon>Ambleminae</taxon>
        <taxon>Lampsilini</taxon>
        <taxon>Potamilus</taxon>
    </lineage>
</organism>
<reference evidence="15" key="3">
    <citation type="submission" date="2023-05" db="EMBL/GenBank/DDBJ databases">
        <authorList>
            <person name="Smith C.H."/>
        </authorList>
    </citation>
    <scope>NUCLEOTIDE SEQUENCE</scope>
    <source>
        <strain evidence="15">CHS0354</strain>
        <tissue evidence="15">Mantle</tissue>
    </source>
</reference>
<name>A0AAE0W5Q0_9BIVA</name>
<gene>
    <name evidence="15" type="ORF">CHS0354_037791</name>
</gene>
<evidence type="ECO:0000256" key="11">
    <source>
        <dbReference type="ARBA" id="ARBA00023157"/>
    </source>
</evidence>
<dbReference type="EMBL" id="JAEAOA010002208">
    <property type="protein sequence ID" value="KAK3603043.1"/>
    <property type="molecule type" value="Genomic_DNA"/>
</dbReference>
<comment type="subcellular location">
    <subcellularLocation>
        <location evidence="2">Cell junction</location>
        <location evidence="2">Adherens junction</location>
    </subcellularLocation>
    <subcellularLocation>
        <location evidence="3">Cell membrane</location>
        <topology evidence="3">Multi-pass membrane protein</topology>
    </subcellularLocation>
    <subcellularLocation>
        <location evidence="1">Cytoplasm</location>
    </subcellularLocation>
    <subcellularLocation>
        <location evidence="14">Membrane</location>
        <topology evidence="14">Multi-pass membrane protein</topology>
    </subcellularLocation>
</comment>
<reference evidence="15" key="1">
    <citation type="journal article" date="2021" name="Genome Biol. Evol.">
        <title>A High-Quality Reference Genome for a Parasitic Bivalve with Doubly Uniparental Inheritance (Bivalvia: Unionida).</title>
        <authorList>
            <person name="Smith C.H."/>
        </authorList>
    </citation>
    <scope>NUCLEOTIDE SEQUENCE</scope>
    <source>
        <strain evidence="15">CHS0354</strain>
    </source>
</reference>
<proteinExistence type="inferred from homology"/>
<evidence type="ECO:0000256" key="12">
    <source>
        <dbReference type="ARBA" id="ARBA00023180"/>
    </source>
</evidence>
<dbReference type="GO" id="GO:0051604">
    <property type="term" value="P:protein maturation"/>
    <property type="evidence" value="ECO:0007669"/>
    <property type="project" value="UniProtKB-ARBA"/>
</dbReference>
<evidence type="ECO:0000256" key="8">
    <source>
        <dbReference type="ARBA" id="ARBA00022949"/>
    </source>
</evidence>
<dbReference type="SUPFAM" id="SSF48652">
    <property type="entry name" value="Tetraspanin"/>
    <property type="match status" value="1"/>
</dbReference>
<keyword evidence="11 13" id="KW-1015">Disulfide bond</keyword>
<comment type="similarity">
    <text evidence="4 14">Belongs to the tetraspanin (TM4SF) family.</text>
</comment>
<evidence type="ECO:0000256" key="4">
    <source>
        <dbReference type="ARBA" id="ARBA00006840"/>
    </source>
</evidence>
<dbReference type="GO" id="GO:0005737">
    <property type="term" value="C:cytoplasm"/>
    <property type="evidence" value="ECO:0007669"/>
    <property type="project" value="UniProtKB-SubCell"/>
</dbReference>
<feature type="transmembrane region" description="Helical" evidence="14">
    <location>
        <begin position="57"/>
        <end position="81"/>
    </location>
</feature>
<keyword evidence="7 14" id="KW-0812">Transmembrane</keyword>
<dbReference type="PIRSF" id="PIRSF002419">
    <property type="entry name" value="Tetraspanin"/>
    <property type="match status" value="1"/>
</dbReference>
<dbReference type="GO" id="GO:0065003">
    <property type="term" value="P:protein-containing complex assembly"/>
    <property type="evidence" value="ECO:0007669"/>
    <property type="project" value="UniProtKB-ARBA"/>
</dbReference>
<dbReference type="GO" id="GO:0019899">
    <property type="term" value="F:enzyme binding"/>
    <property type="evidence" value="ECO:0007669"/>
    <property type="project" value="UniProtKB-ARBA"/>
</dbReference>
<dbReference type="PRINTS" id="PR00259">
    <property type="entry name" value="TMFOUR"/>
</dbReference>
<dbReference type="InterPro" id="IPR018499">
    <property type="entry name" value="Tetraspanin/Peripherin"/>
</dbReference>
<evidence type="ECO:0000256" key="6">
    <source>
        <dbReference type="ARBA" id="ARBA00022490"/>
    </source>
</evidence>
<feature type="transmembrane region" description="Helical" evidence="14">
    <location>
        <begin position="20"/>
        <end position="45"/>
    </location>
</feature>
<feature type="transmembrane region" description="Helical" evidence="14">
    <location>
        <begin position="245"/>
        <end position="265"/>
    </location>
</feature>
<keyword evidence="12" id="KW-0325">Glycoprotein</keyword>
<comment type="caution">
    <text evidence="15">The sequence shown here is derived from an EMBL/GenBank/DDBJ whole genome shotgun (WGS) entry which is preliminary data.</text>
</comment>
<evidence type="ECO:0000256" key="2">
    <source>
        <dbReference type="ARBA" id="ARBA00004536"/>
    </source>
</evidence>
<evidence type="ECO:0000256" key="13">
    <source>
        <dbReference type="PIRSR" id="PIRSR002419-1"/>
    </source>
</evidence>
<dbReference type="Pfam" id="PF00335">
    <property type="entry name" value="Tetraspanin"/>
    <property type="match status" value="1"/>
</dbReference>
<accession>A0AAE0W5Q0</accession>
<evidence type="ECO:0000256" key="7">
    <source>
        <dbReference type="ARBA" id="ARBA00022692"/>
    </source>
</evidence>
<dbReference type="GO" id="GO:0005886">
    <property type="term" value="C:plasma membrane"/>
    <property type="evidence" value="ECO:0007669"/>
    <property type="project" value="UniProtKB-SubCell"/>
</dbReference>
<dbReference type="FunFam" id="1.10.1450.10:FF:000007">
    <property type="entry name" value="Tetraspanin"/>
    <property type="match status" value="1"/>
</dbReference>
<keyword evidence="8" id="KW-0965">Cell junction</keyword>
<protein>
    <recommendedName>
        <fullName evidence="14">Tetraspanin</fullName>
    </recommendedName>
</protein>
<keyword evidence="5" id="KW-1003">Cell membrane</keyword>
<dbReference type="GO" id="GO:0005912">
    <property type="term" value="C:adherens junction"/>
    <property type="evidence" value="ECO:0007669"/>
    <property type="project" value="UniProtKB-SubCell"/>
</dbReference>